<dbReference type="Gene3D" id="3.30.70.330">
    <property type="match status" value="2"/>
</dbReference>
<dbReference type="SUPFAM" id="SSF54928">
    <property type="entry name" value="RNA-binding domain, RBD"/>
    <property type="match status" value="1"/>
</dbReference>
<dbReference type="Proteomes" id="UP001162131">
    <property type="component" value="Unassembled WGS sequence"/>
</dbReference>
<proteinExistence type="predicted"/>
<dbReference type="InterPro" id="IPR035979">
    <property type="entry name" value="RBD_domain_sf"/>
</dbReference>
<dbReference type="EMBL" id="CAJZBQ010000062">
    <property type="protein sequence ID" value="CAG9335516.1"/>
    <property type="molecule type" value="Genomic_DNA"/>
</dbReference>
<dbReference type="AlphaFoldDB" id="A0AAU9KBB8"/>
<evidence type="ECO:0000313" key="3">
    <source>
        <dbReference type="Proteomes" id="UP001162131"/>
    </source>
</evidence>
<accession>A0AAU9KBB8</accession>
<reference evidence="2" key="1">
    <citation type="submission" date="2021-09" db="EMBL/GenBank/DDBJ databases">
        <authorList>
            <consortium name="AG Swart"/>
            <person name="Singh M."/>
            <person name="Singh A."/>
            <person name="Seah K."/>
            <person name="Emmerich C."/>
        </authorList>
    </citation>
    <scope>NUCLEOTIDE SEQUENCE</scope>
    <source>
        <strain evidence="2">ATCC30299</strain>
    </source>
</reference>
<protein>
    <recommendedName>
        <fullName evidence="1">RRM domain-containing protein</fullName>
    </recommendedName>
</protein>
<dbReference type="GO" id="GO:0003723">
    <property type="term" value="F:RNA binding"/>
    <property type="evidence" value="ECO:0007669"/>
    <property type="project" value="InterPro"/>
</dbReference>
<keyword evidence="3" id="KW-1185">Reference proteome</keyword>
<organism evidence="2 3">
    <name type="scientific">Blepharisma stoltei</name>
    <dbReference type="NCBI Taxonomy" id="1481888"/>
    <lineage>
        <taxon>Eukaryota</taxon>
        <taxon>Sar</taxon>
        <taxon>Alveolata</taxon>
        <taxon>Ciliophora</taxon>
        <taxon>Postciliodesmatophora</taxon>
        <taxon>Heterotrichea</taxon>
        <taxon>Heterotrichida</taxon>
        <taxon>Blepharismidae</taxon>
        <taxon>Blepharisma</taxon>
    </lineage>
</organism>
<dbReference type="InterPro" id="IPR000504">
    <property type="entry name" value="RRM_dom"/>
</dbReference>
<sequence length="844" mass="98877">MLRYARCLGRRFFRDYSSASDIEEPIPQPKADKKGVVVRHLPKGYSQQSLSTHISALFNSNDVSIFPNIKGEPAYAVVKFDDPVRFEQALSLNKRPFLGRKIYLQTIEEFVAASPEIVGGFDSRKVIAYHLNPLMNEEEIYKMFSQVGDIMGMHLPRDYNTPPMMIDGGINIPESLKKFHLRTEKETDFSGYTSRHTLNDVRVYIKDEISNLQYRLGEENISEEVKAVFEDMYDLWDYVRAVKDSLHTNASSMEKEIEEKFNNLLGKKASASLRNELLDILMMMKLDSKQFIDYWFITRGYVHITYATRKQAERAIYFGAVGRPEGRNLEVAFDRGVPGYFYCDKLVGEAFFQEFAKKKDTDRKEYQRVYISQEHHETAFKDIFYKKLAQQTHYYGSDEERDPVLQKIVDSYEDSNEIREAIDHIYPYGANERQEKKKFNSPVTDLASSDDEILKLPEETEHFEDENRGRLNDPNHPYTKRLMDKYLIDSRSLPKTTDEINMMRTSPDFFSPRKIPPKSVWANLSEKEEFGTRMVDIEQFFHEAIPSELKLSPELLTKARFSDYPEVRYVYKRPFNYSDMPAPKISSDSAGRSAVKEEMMSFIRSLTSDKATTEEAPQPRNLFGKEETNLFNKETCKQLSIHTDSDEEEKFQAWVKTNVVHDTNTKNIRVQIKQNYMEIEGFLAEIAAKSDMAYTKQYIYEGDDVEEHIKDVKEKFPSLDVTYAKDKFDQNIVLLRYEKKFKLNLDEIEKMHRKYFQQAKNNPDELEIDEEDEELVQKLNNLEMNTVDICNDLMSQIYEKACREHMASQYNMEDLEKWGSIVKDLKEQAEKVDAETFLEFLRNR</sequence>
<feature type="domain" description="RRM" evidence="1">
    <location>
        <begin position="36"/>
        <end position="102"/>
    </location>
</feature>
<name>A0AAU9KBB8_9CILI</name>
<dbReference type="Pfam" id="PF00076">
    <property type="entry name" value="RRM_1"/>
    <property type="match status" value="1"/>
</dbReference>
<evidence type="ECO:0000313" key="2">
    <source>
        <dbReference type="EMBL" id="CAG9335516.1"/>
    </source>
</evidence>
<comment type="caution">
    <text evidence="2">The sequence shown here is derived from an EMBL/GenBank/DDBJ whole genome shotgun (WGS) entry which is preliminary data.</text>
</comment>
<gene>
    <name evidence="2" type="ORF">BSTOLATCC_MIC63985</name>
</gene>
<dbReference type="InterPro" id="IPR012677">
    <property type="entry name" value="Nucleotide-bd_a/b_plait_sf"/>
</dbReference>
<evidence type="ECO:0000259" key="1">
    <source>
        <dbReference type="Pfam" id="PF00076"/>
    </source>
</evidence>